<dbReference type="InterPro" id="IPR054722">
    <property type="entry name" value="PolX-like_BBD"/>
</dbReference>
<accession>A0A6L2MLL2</accession>
<evidence type="ECO:0000256" key="1">
    <source>
        <dbReference type="SAM" id="MobiDB-lite"/>
    </source>
</evidence>
<organism evidence="5">
    <name type="scientific">Tanacetum cinerariifolium</name>
    <name type="common">Dalmatian daisy</name>
    <name type="synonym">Chrysanthemum cinerariifolium</name>
    <dbReference type="NCBI Taxonomy" id="118510"/>
    <lineage>
        <taxon>Eukaryota</taxon>
        <taxon>Viridiplantae</taxon>
        <taxon>Streptophyta</taxon>
        <taxon>Embryophyta</taxon>
        <taxon>Tracheophyta</taxon>
        <taxon>Spermatophyta</taxon>
        <taxon>Magnoliopsida</taxon>
        <taxon>eudicotyledons</taxon>
        <taxon>Gunneridae</taxon>
        <taxon>Pentapetalae</taxon>
        <taxon>asterids</taxon>
        <taxon>campanulids</taxon>
        <taxon>Asterales</taxon>
        <taxon>Asteraceae</taxon>
        <taxon>Asteroideae</taxon>
        <taxon>Anthemideae</taxon>
        <taxon>Anthemidinae</taxon>
        <taxon>Tanacetum</taxon>
    </lineage>
</organism>
<dbReference type="CDD" id="cd09272">
    <property type="entry name" value="RNase_HI_RT_Ty1"/>
    <property type="match status" value="1"/>
</dbReference>
<dbReference type="Pfam" id="PF22936">
    <property type="entry name" value="Pol_BBD"/>
    <property type="match status" value="1"/>
</dbReference>
<dbReference type="InterPro" id="IPR025724">
    <property type="entry name" value="GAG-pre-integrase_dom"/>
</dbReference>
<dbReference type="InterPro" id="IPR013103">
    <property type="entry name" value="RVT_2"/>
</dbReference>
<proteinExistence type="predicted"/>
<feature type="domain" description="Reverse transcriptase Ty1/copia-type" evidence="2">
    <location>
        <begin position="726"/>
        <end position="807"/>
    </location>
</feature>
<protein>
    <submittedName>
        <fullName evidence="5">Putative ribonuclease H-like domain-containing protein</fullName>
    </submittedName>
</protein>
<evidence type="ECO:0000259" key="4">
    <source>
        <dbReference type="Pfam" id="PF22936"/>
    </source>
</evidence>
<feature type="region of interest" description="Disordered" evidence="1">
    <location>
        <begin position="576"/>
        <end position="601"/>
    </location>
</feature>
<evidence type="ECO:0000259" key="2">
    <source>
        <dbReference type="Pfam" id="PF07727"/>
    </source>
</evidence>
<feature type="domain" description="Retrovirus-related Pol polyprotein from transposon TNT 1-94-like beta-barrel" evidence="4">
    <location>
        <begin position="372"/>
        <end position="445"/>
    </location>
</feature>
<evidence type="ECO:0000313" key="5">
    <source>
        <dbReference type="EMBL" id="GEU73195.1"/>
    </source>
</evidence>
<dbReference type="AlphaFoldDB" id="A0A6L2MLL2"/>
<feature type="domain" description="GAG-pre-integrase" evidence="3">
    <location>
        <begin position="496"/>
        <end position="553"/>
    </location>
</feature>
<reference evidence="5" key="1">
    <citation type="journal article" date="2019" name="Sci. Rep.">
        <title>Draft genome of Tanacetum cinerariifolium, the natural source of mosquito coil.</title>
        <authorList>
            <person name="Yamashiro T."/>
            <person name="Shiraishi A."/>
            <person name="Satake H."/>
            <person name="Nakayama K."/>
        </authorList>
    </citation>
    <scope>NUCLEOTIDE SEQUENCE</scope>
</reference>
<name>A0A6L2MLL2_TANCI</name>
<dbReference type="EMBL" id="BKCJ010006641">
    <property type="protein sequence ID" value="GEU73195.1"/>
    <property type="molecule type" value="Genomic_DNA"/>
</dbReference>
<feature type="compositionally biased region" description="Basic and acidic residues" evidence="1">
    <location>
        <begin position="586"/>
        <end position="601"/>
    </location>
</feature>
<sequence>MESLSPQVVAAAKLPILNPNEFDLWKMRIEQYFLMTHYSLWEVILNGDSPILTGTVDDVVQVIAPTTRNKANLKDQSLDNLFNNLKIYEANVKSSSSTSHNTQNIAFVSSNNTDSTNESVSIVPSVSTASIKAPVFIISNVDSLSDAVIYSFFAIQSNSPQLDNEDLKQIDANDFKEIDLKWQMVMLTMRAKWDPKTKDTQRRTVPVETSTSNSLVSEYDGVGSYDWSFQADEEPTIYVLMAFTSSSSSSSSGSDNENENVFKDDIKLLKLDVMLRDNALVELRKKFEKAKKEKDDSESDDSVPTSPVHDTYESGESEIVPNMFKVEPSTTKPIKEMSQSNRPSAPIIEDWVSDSEDESEGNPQQDLKDKVVIDSGCSRHMTGNISYLSDFEEINGGYVALGGNPKGGKIICKGKIKIGKLDFDDVYFVKDPKFNLFSVLEMCDKKNIVLFTDTECVFLSFDFKLPDENHVLLRVLRENNMYNVDLKIVVPSGDLTCLFVKATLDESNLWHRRLGHINFKTMNKLVKGNLVRGLPSKVFENNHTCVACKKGNQPNHSADPQNTDADAAFDVKEKVSEVHVSPSSSDKPKKHDEKDKREAKGKSLVDLSIGVRDLRDEFEEFSINSTNRVNAASTPVTIVGPNTTNSTTIVNAASPFDNAVSPHFEIGGKSSFVDPSQFPDDPDMPALEDIVYSNNEEDVGAEADFSNLKQIYLSSDKEYVKDGKRTSAFLYGTIEEEVYVCQPLGFKDPDYPDKVYKMVKALYGLHQAPRAWYETLVTYLLENGFQRGKIDHALFIKKQKGDILLIQQKDDGTFISQDKYVAKILRKFGLTHGKSASTPIDTEKPLLKDPNGEDVDVHIYRYLKGKPHLGLWYPKDSPFNLVAYSDSEYAGASLDRKSTTGGCQFLGYRLISWKCKKQTVIATSSTEAKYVAAASCYAQVLWI</sequence>
<gene>
    <name evidence="5" type="ORF">Tci_045173</name>
</gene>
<evidence type="ECO:0000259" key="3">
    <source>
        <dbReference type="Pfam" id="PF13976"/>
    </source>
</evidence>
<comment type="caution">
    <text evidence="5">The sequence shown here is derived from an EMBL/GenBank/DDBJ whole genome shotgun (WGS) entry which is preliminary data.</text>
</comment>
<feature type="region of interest" description="Disordered" evidence="1">
    <location>
        <begin position="288"/>
        <end position="316"/>
    </location>
</feature>
<dbReference type="Pfam" id="PF13976">
    <property type="entry name" value="gag_pre-integrs"/>
    <property type="match status" value="1"/>
</dbReference>
<dbReference type="Pfam" id="PF07727">
    <property type="entry name" value="RVT_2"/>
    <property type="match status" value="1"/>
</dbReference>
<dbReference type="PANTHER" id="PTHR11439">
    <property type="entry name" value="GAG-POL-RELATED RETROTRANSPOSON"/>
    <property type="match status" value="1"/>
</dbReference>
<dbReference type="PANTHER" id="PTHR11439:SF495">
    <property type="entry name" value="REVERSE TRANSCRIPTASE, RNA-DEPENDENT DNA POLYMERASE-RELATED"/>
    <property type="match status" value="1"/>
</dbReference>